<feature type="transmembrane region" description="Helical" evidence="2">
    <location>
        <begin position="113"/>
        <end position="131"/>
    </location>
</feature>
<sequence length="138" mass="16016">MSLRERIRAILLSPAPPLFALIWPAIAVFLYLSFLGDAGYLTYRDRKNELEHLQASIDDLKQEYRDLNDRFLYADDTPAVTRSEEIVLFKFENLPARIPTSTDSVSSIEKNRLFFLFLAVFIELGAVLLYLKRRKTEV</sequence>
<evidence type="ECO:0000256" key="2">
    <source>
        <dbReference type="SAM" id="Phobius"/>
    </source>
</evidence>
<organism evidence="3 4">
    <name type="scientific">Leptonema illini</name>
    <dbReference type="NCBI Taxonomy" id="183"/>
    <lineage>
        <taxon>Bacteria</taxon>
        <taxon>Pseudomonadati</taxon>
        <taxon>Spirochaetota</taxon>
        <taxon>Spirochaetia</taxon>
        <taxon>Leptospirales</taxon>
        <taxon>Leptospiraceae</taxon>
        <taxon>Leptonema</taxon>
    </lineage>
</organism>
<keyword evidence="2" id="KW-1133">Transmembrane helix</keyword>
<accession>A0A833H3Z1</accession>
<evidence type="ECO:0000256" key="1">
    <source>
        <dbReference type="SAM" id="Coils"/>
    </source>
</evidence>
<name>A0A833H3Z1_9LEPT</name>
<keyword evidence="1" id="KW-0175">Coiled coil</keyword>
<dbReference type="AlphaFoldDB" id="A0A833H3Z1"/>
<gene>
    <name evidence="3" type="ORF">F9K24_02675</name>
</gene>
<comment type="caution">
    <text evidence="3">The sequence shown here is derived from an EMBL/GenBank/DDBJ whole genome shotgun (WGS) entry which is preliminary data.</text>
</comment>
<evidence type="ECO:0000313" key="3">
    <source>
        <dbReference type="EMBL" id="KAB2934697.1"/>
    </source>
</evidence>
<protein>
    <submittedName>
        <fullName evidence="3">Uncharacterized protein</fullName>
    </submittedName>
</protein>
<feature type="coiled-coil region" evidence="1">
    <location>
        <begin position="43"/>
        <end position="70"/>
    </location>
</feature>
<keyword evidence="2" id="KW-0472">Membrane</keyword>
<keyword evidence="2" id="KW-0812">Transmembrane</keyword>
<dbReference type="EMBL" id="WBUI01000002">
    <property type="protein sequence ID" value="KAB2934697.1"/>
    <property type="molecule type" value="Genomic_DNA"/>
</dbReference>
<proteinExistence type="predicted"/>
<evidence type="ECO:0000313" key="4">
    <source>
        <dbReference type="Proteomes" id="UP000460298"/>
    </source>
</evidence>
<reference evidence="3 4" key="1">
    <citation type="submission" date="2019-10" db="EMBL/GenBank/DDBJ databases">
        <title>Extracellular Electron Transfer in a Candidatus Methanoperedens spp. Enrichment Culture.</title>
        <authorList>
            <person name="Berger S."/>
            <person name="Rangel Shaw D."/>
            <person name="Berben T."/>
            <person name="In 'T Zandt M."/>
            <person name="Frank J."/>
            <person name="Reimann J."/>
            <person name="Jetten M.S.M."/>
            <person name="Welte C.U."/>
        </authorList>
    </citation>
    <scope>NUCLEOTIDE SEQUENCE [LARGE SCALE GENOMIC DNA]</scope>
    <source>
        <strain evidence="3">SB12</strain>
    </source>
</reference>
<feature type="transmembrane region" description="Helical" evidence="2">
    <location>
        <begin position="12"/>
        <end position="34"/>
    </location>
</feature>
<dbReference type="Proteomes" id="UP000460298">
    <property type="component" value="Unassembled WGS sequence"/>
</dbReference>